<gene>
    <name evidence="1" type="ORF">TorRG33x02_306110</name>
</gene>
<dbReference type="AlphaFoldDB" id="A0A2P5BWP3"/>
<proteinExistence type="predicted"/>
<keyword evidence="2" id="KW-1185">Reference proteome</keyword>
<accession>A0A2P5BWP3</accession>
<dbReference type="InParanoid" id="A0A2P5BWP3"/>
<sequence>MKKKTLAQNILCPLCYRFQTQNLLFFIPMEESIWIPPPLRRPPLSFQSLLRSWTFFLDSSLWIGGKQNQGLQIWAFDSDVFNL</sequence>
<evidence type="ECO:0000313" key="2">
    <source>
        <dbReference type="Proteomes" id="UP000237000"/>
    </source>
</evidence>
<organism evidence="1 2">
    <name type="scientific">Trema orientale</name>
    <name type="common">Charcoal tree</name>
    <name type="synonym">Celtis orientalis</name>
    <dbReference type="NCBI Taxonomy" id="63057"/>
    <lineage>
        <taxon>Eukaryota</taxon>
        <taxon>Viridiplantae</taxon>
        <taxon>Streptophyta</taxon>
        <taxon>Embryophyta</taxon>
        <taxon>Tracheophyta</taxon>
        <taxon>Spermatophyta</taxon>
        <taxon>Magnoliopsida</taxon>
        <taxon>eudicotyledons</taxon>
        <taxon>Gunneridae</taxon>
        <taxon>Pentapetalae</taxon>
        <taxon>rosids</taxon>
        <taxon>fabids</taxon>
        <taxon>Rosales</taxon>
        <taxon>Cannabaceae</taxon>
        <taxon>Trema</taxon>
    </lineage>
</organism>
<evidence type="ECO:0000313" key="1">
    <source>
        <dbReference type="EMBL" id="PON53224.1"/>
    </source>
</evidence>
<comment type="caution">
    <text evidence="1">The sequence shown here is derived from an EMBL/GenBank/DDBJ whole genome shotgun (WGS) entry which is preliminary data.</text>
</comment>
<name>A0A2P5BWP3_TREOI</name>
<protein>
    <submittedName>
        <fullName evidence="1">Uncharacterized protein</fullName>
    </submittedName>
</protein>
<reference evidence="2" key="1">
    <citation type="submission" date="2016-06" db="EMBL/GenBank/DDBJ databases">
        <title>Parallel loss of symbiosis genes in relatives of nitrogen-fixing non-legume Parasponia.</title>
        <authorList>
            <person name="Van Velzen R."/>
            <person name="Holmer R."/>
            <person name="Bu F."/>
            <person name="Rutten L."/>
            <person name="Van Zeijl A."/>
            <person name="Liu W."/>
            <person name="Santuari L."/>
            <person name="Cao Q."/>
            <person name="Sharma T."/>
            <person name="Shen D."/>
            <person name="Roswanjaya Y."/>
            <person name="Wardhani T."/>
            <person name="Kalhor M.S."/>
            <person name="Jansen J."/>
            <person name="Van den Hoogen J."/>
            <person name="Gungor B."/>
            <person name="Hartog M."/>
            <person name="Hontelez J."/>
            <person name="Verver J."/>
            <person name="Yang W.-C."/>
            <person name="Schijlen E."/>
            <person name="Repin R."/>
            <person name="Schilthuizen M."/>
            <person name="Schranz E."/>
            <person name="Heidstra R."/>
            <person name="Miyata K."/>
            <person name="Fedorova E."/>
            <person name="Kohlen W."/>
            <person name="Bisseling T."/>
            <person name="Smit S."/>
            <person name="Geurts R."/>
        </authorList>
    </citation>
    <scope>NUCLEOTIDE SEQUENCE [LARGE SCALE GENOMIC DNA]</scope>
    <source>
        <strain evidence="2">cv. RG33-2</strain>
    </source>
</reference>
<dbReference type="EMBL" id="JXTC01000448">
    <property type="protein sequence ID" value="PON53224.1"/>
    <property type="molecule type" value="Genomic_DNA"/>
</dbReference>
<dbReference type="Proteomes" id="UP000237000">
    <property type="component" value="Unassembled WGS sequence"/>
</dbReference>